<proteinExistence type="predicted"/>
<reference evidence="2" key="1">
    <citation type="journal article" date="2022" name="Mol. Ecol. Resour.">
        <title>The genomes of chicory, endive, great burdock and yacon provide insights into Asteraceae palaeo-polyploidization history and plant inulin production.</title>
        <authorList>
            <person name="Fan W."/>
            <person name="Wang S."/>
            <person name="Wang H."/>
            <person name="Wang A."/>
            <person name="Jiang F."/>
            <person name="Liu H."/>
            <person name="Zhao H."/>
            <person name="Xu D."/>
            <person name="Zhang Y."/>
        </authorList>
    </citation>
    <scope>NUCLEOTIDE SEQUENCE [LARGE SCALE GENOMIC DNA]</scope>
    <source>
        <strain evidence="2">cv. Yunnan</strain>
    </source>
</reference>
<accession>A0ACB9APU0</accession>
<evidence type="ECO:0000313" key="2">
    <source>
        <dbReference type="Proteomes" id="UP001056120"/>
    </source>
</evidence>
<protein>
    <submittedName>
        <fullName evidence="1">Uncharacterized protein</fullName>
    </submittedName>
</protein>
<organism evidence="1 2">
    <name type="scientific">Smallanthus sonchifolius</name>
    <dbReference type="NCBI Taxonomy" id="185202"/>
    <lineage>
        <taxon>Eukaryota</taxon>
        <taxon>Viridiplantae</taxon>
        <taxon>Streptophyta</taxon>
        <taxon>Embryophyta</taxon>
        <taxon>Tracheophyta</taxon>
        <taxon>Spermatophyta</taxon>
        <taxon>Magnoliopsida</taxon>
        <taxon>eudicotyledons</taxon>
        <taxon>Gunneridae</taxon>
        <taxon>Pentapetalae</taxon>
        <taxon>asterids</taxon>
        <taxon>campanulids</taxon>
        <taxon>Asterales</taxon>
        <taxon>Asteraceae</taxon>
        <taxon>Asteroideae</taxon>
        <taxon>Heliantheae alliance</taxon>
        <taxon>Millerieae</taxon>
        <taxon>Smallanthus</taxon>
    </lineage>
</organism>
<keyword evidence="2" id="KW-1185">Reference proteome</keyword>
<dbReference type="EMBL" id="CM042041">
    <property type="protein sequence ID" value="KAI3711766.1"/>
    <property type="molecule type" value="Genomic_DNA"/>
</dbReference>
<name>A0ACB9APU0_9ASTR</name>
<comment type="caution">
    <text evidence="1">The sequence shown here is derived from an EMBL/GenBank/DDBJ whole genome shotgun (WGS) entry which is preliminary data.</text>
</comment>
<dbReference type="Proteomes" id="UP001056120">
    <property type="component" value="Linkage Group LG24"/>
</dbReference>
<gene>
    <name evidence="1" type="ORF">L1987_70312</name>
</gene>
<evidence type="ECO:0000313" key="1">
    <source>
        <dbReference type="EMBL" id="KAI3711766.1"/>
    </source>
</evidence>
<reference evidence="1 2" key="2">
    <citation type="journal article" date="2022" name="Mol. Ecol. Resour.">
        <title>The genomes of chicory, endive, great burdock and yacon provide insights into Asteraceae paleo-polyploidization history and plant inulin production.</title>
        <authorList>
            <person name="Fan W."/>
            <person name="Wang S."/>
            <person name="Wang H."/>
            <person name="Wang A."/>
            <person name="Jiang F."/>
            <person name="Liu H."/>
            <person name="Zhao H."/>
            <person name="Xu D."/>
            <person name="Zhang Y."/>
        </authorList>
    </citation>
    <scope>NUCLEOTIDE SEQUENCE [LARGE SCALE GENOMIC DNA]</scope>
    <source>
        <strain evidence="2">cv. Yunnan</strain>
        <tissue evidence="1">Leaves</tissue>
    </source>
</reference>
<sequence length="382" mass="45238">MAEETHRHHHHHHHNMITTTELPPDLILFNILPRLPAKTAVRFKSVCKQWRSFLNTRTFYNLHHHHVTTNPHQNNHKLLLLSIPTQYNFFTIDCDAPDEGFTTLTLPFEACDPDNMSILASCNGMICIGMKKRSYAVDEYADLILWNPLTSEYKTLSKTNSNRECYEKSCSCDGFTMYYTSSQDDYRLLRVTKSSNAYIYSLKSDSWRKIESKGSNWNFYQWMPSVLLDEKVYFLNQRRTKVWIIRFDTKTEKFTKIANPSFRKQKPAFWKSWSFSVERGCIQLYLRNSNDGRIYLWRMNGDGDWSNVEMTYLPKPSLNYYLSPLHLMRNGNWIMHFGCFLYNVDTEKYVNGDEFDPLNAFGLFIDEKGKYFETLVSPNRYM</sequence>